<dbReference type="PANTHER" id="PTHR43749:SF2">
    <property type="entry name" value="RNA-SPLICING LIGASE RTCB"/>
    <property type="match status" value="1"/>
</dbReference>
<evidence type="ECO:0000256" key="6">
    <source>
        <dbReference type="ARBA" id="ARBA00023134"/>
    </source>
</evidence>
<dbReference type="EMBL" id="BK016090">
    <property type="protein sequence ID" value="DAF93931.1"/>
    <property type="molecule type" value="Genomic_DNA"/>
</dbReference>
<dbReference type="GO" id="GO:0170057">
    <property type="term" value="F:RNA ligase (GTP) activity"/>
    <property type="evidence" value="ECO:0007669"/>
    <property type="project" value="UniProtKB-EC"/>
</dbReference>
<evidence type="ECO:0000256" key="3">
    <source>
        <dbReference type="ARBA" id="ARBA00022598"/>
    </source>
</evidence>
<keyword evidence="3 9" id="KW-0436">Ligase</keyword>
<dbReference type="Pfam" id="PF01139">
    <property type="entry name" value="RtcB"/>
    <property type="match status" value="1"/>
</dbReference>
<evidence type="ECO:0000256" key="8">
    <source>
        <dbReference type="ARBA" id="ARBA00047746"/>
    </source>
</evidence>
<name>A0A8S5UHM7_9CAUD</name>
<proteinExistence type="predicted"/>
<keyword evidence="4" id="KW-0479">Metal-binding</keyword>
<dbReference type="EC" id="6.5.1.8" evidence="2"/>
<keyword evidence="5" id="KW-0547">Nucleotide-binding</keyword>
<accession>A0A8S5UHM7</accession>
<dbReference type="InterPro" id="IPR001233">
    <property type="entry name" value="RtcB"/>
</dbReference>
<evidence type="ECO:0000256" key="4">
    <source>
        <dbReference type="ARBA" id="ARBA00022723"/>
    </source>
</evidence>
<dbReference type="EMBL" id="BK016090">
    <property type="protein sequence ID" value="DAF93914.1"/>
    <property type="molecule type" value="Genomic_DNA"/>
</dbReference>
<organism evidence="9">
    <name type="scientific">Myoviridae sp. ctu2j3</name>
    <dbReference type="NCBI Taxonomy" id="2825197"/>
    <lineage>
        <taxon>Viruses</taxon>
        <taxon>Duplodnaviria</taxon>
        <taxon>Heunggongvirae</taxon>
        <taxon>Uroviricota</taxon>
        <taxon>Caudoviricetes</taxon>
    </lineage>
</organism>
<keyword evidence="7" id="KW-0464">Manganese</keyword>
<dbReference type="InterPro" id="IPR036025">
    <property type="entry name" value="RtcB-like_sf"/>
</dbReference>
<evidence type="ECO:0000256" key="5">
    <source>
        <dbReference type="ARBA" id="ARBA00022741"/>
    </source>
</evidence>
<dbReference type="GO" id="GO:0005525">
    <property type="term" value="F:GTP binding"/>
    <property type="evidence" value="ECO:0007669"/>
    <property type="project" value="UniProtKB-KW"/>
</dbReference>
<dbReference type="SUPFAM" id="SSF103365">
    <property type="entry name" value="Hypothetical protein PH1602"/>
    <property type="match status" value="1"/>
</dbReference>
<dbReference type="GO" id="GO:0030145">
    <property type="term" value="F:manganese ion binding"/>
    <property type="evidence" value="ECO:0007669"/>
    <property type="project" value="TreeGrafter"/>
</dbReference>
<dbReference type="GO" id="GO:0006281">
    <property type="term" value="P:DNA repair"/>
    <property type="evidence" value="ECO:0007669"/>
    <property type="project" value="TreeGrafter"/>
</dbReference>
<comment type="cofactor">
    <cofactor evidence="1">
        <name>Mn(2+)</name>
        <dbReference type="ChEBI" id="CHEBI:29035"/>
    </cofactor>
</comment>
<dbReference type="Gene3D" id="3.90.1860.10">
    <property type="entry name" value="tRNA-splicing ligase RtcB"/>
    <property type="match status" value="1"/>
</dbReference>
<dbReference type="PANTHER" id="PTHR43749">
    <property type="entry name" value="RNA-SPLICING LIGASE RTCB"/>
    <property type="match status" value="1"/>
</dbReference>
<dbReference type="GO" id="GO:0006396">
    <property type="term" value="P:RNA processing"/>
    <property type="evidence" value="ECO:0007669"/>
    <property type="project" value="InterPro"/>
</dbReference>
<dbReference type="InterPro" id="IPR052915">
    <property type="entry name" value="RtcB-like"/>
</dbReference>
<keyword evidence="6" id="KW-0342">GTP-binding</keyword>
<evidence type="ECO:0000313" key="9">
    <source>
        <dbReference type="EMBL" id="DAF93931.1"/>
    </source>
</evidence>
<comment type="catalytic activity">
    <reaction evidence="8">
        <text>a 3'-end 3'-phospho-ribonucleotide-RNA + a 5'-end dephospho-ribonucleoside-RNA + GTP = a ribonucleotidyl-ribonucleotide-RNA + GMP + diphosphate</text>
        <dbReference type="Rhea" id="RHEA:68076"/>
        <dbReference type="Rhea" id="RHEA-COMP:10463"/>
        <dbReference type="Rhea" id="RHEA-COMP:13936"/>
        <dbReference type="Rhea" id="RHEA-COMP:17355"/>
        <dbReference type="ChEBI" id="CHEBI:33019"/>
        <dbReference type="ChEBI" id="CHEBI:37565"/>
        <dbReference type="ChEBI" id="CHEBI:58115"/>
        <dbReference type="ChEBI" id="CHEBI:83062"/>
        <dbReference type="ChEBI" id="CHEBI:138284"/>
        <dbReference type="ChEBI" id="CHEBI:173118"/>
        <dbReference type="EC" id="6.5.1.8"/>
    </reaction>
</comment>
<evidence type="ECO:0000256" key="2">
    <source>
        <dbReference type="ARBA" id="ARBA00012726"/>
    </source>
</evidence>
<reference evidence="9" key="1">
    <citation type="journal article" date="2021" name="Proc. Natl. Acad. Sci. U.S.A.">
        <title>A Catalog of Tens of Thousands of Viruses from Human Metagenomes Reveals Hidden Associations with Chronic Diseases.</title>
        <authorList>
            <person name="Tisza M.J."/>
            <person name="Buck C.B."/>
        </authorList>
    </citation>
    <scope>NUCLEOTIDE SEQUENCE</scope>
    <source>
        <strain evidence="9">Ctu2j3</strain>
    </source>
</reference>
<dbReference type="GO" id="GO:0003909">
    <property type="term" value="F:DNA ligase activity"/>
    <property type="evidence" value="ECO:0007669"/>
    <property type="project" value="TreeGrafter"/>
</dbReference>
<protein>
    <recommendedName>
        <fullName evidence="2">3'-phosphate/5'-hydroxy nucleic acid ligase</fullName>
        <ecNumber evidence="2">6.5.1.8</ecNumber>
    </recommendedName>
</protein>
<sequence length="407" mass="44794">MKQNELYGQMLGGKARFFTGDMEVEQEALKQITNISNLPILAGPVAIMPDVHAGMGATVGSVIPLNAAVIPAAVGVDIGCGMVAVKTSLKANQLPDSLKDVRAQVERDVPVGFNYHRSPVKFFHDGNEARALERQRDELFSRFSGLRIMDHVGKYDVKRMEQQMGTLGGGNHFIELCLDTEQDVWVMLHSGSRHVGKTIGECATEMAAREISVRGIQLADKDLAWFDEGTDSFDAYVEAMSWAQEYARLNRDFMLTLVIRALRRKLPAFTLVDQAINCHHNYLSREIHDGRSMMVTRKGAVSAQKGQLGIIPGSMGAKSFIVCGKGHEAAYCSCSHGAGRKMSRTKAKKQFTQDDLFYQTMGIECRKDAGVVDEIPAAYKDIDEVMGAQSELVDVVATLRQVMCIKG</sequence>
<dbReference type="GO" id="GO:0042245">
    <property type="term" value="P:RNA repair"/>
    <property type="evidence" value="ECO:0007669"/>
    <property type="project" value="TreeGrafter"/>
</dbReference>
<evidence type="ECO:0000256" key="7">
    <source>
        <dbReference type="ARBA" id="ARBA00023211"/>
    </source>
</evidence>
<evidence type="ECO:0000256" key="1">
    <source>
        <dbReference type="ARBA" id="ARBA00001936"/>
    </source>
</evidence>